<dbReference type="PANTHER" id="PTHR40627">
    <property type="entry name" value="INDOLE PRENYLTRANSFERASE TDIB-RELATED"/>
    <property type="match status" value="1"/>
</dbReference>
<dbReference type="CDD" id="cd13929">
    <property type="entry name" value="PT-DMATS_CymD"/>
    <property type="match status" value="1"/>
</dbReference>
<dbReference type="PANTHER" id="PTHR40627:SF4">
    <property type="entry name" value="PRENYLTRANSFERASE ASQH1-RELATED"/>
    <property type="match status" value="1"/>
</dbReference>
<evidence type="ECO:0000313" key="3">
    <source>
        <dbReference type="EMBL" id="APH07541.1"/>
    </source>
</evidence>
<dbReference type="AlphaFoldDB" id="A0A1L3MYY3"/>
<dbReference type="InterPro" id="IPR033964">
    <property type="entry name" value="ABBA"/>
</dbReference>
<dbReference type="NCBIfam" id="TIGR03429">
    <property type="entry name" value="arom_pren_DMATS"/>
    <property type="match status" value="1"/>
</dbReference>
<keyword evidence="2" id="KW-0808">Transferase</keyword>
<evidence type="ECO:0000256" key="1">
    <source>
        <dbReference type="ARBA" id="ARBA00010209"/>
    </source>
</evidence>
<proteinExistence type="inferred from homology"/>
<accession>A0A1L3MYY3</accession>
<comment type="similarity">
    <text evidence="1">Belongs to the tryptophan dimethylallyltransferase family.</text>
</comment>
<dbReference type="SFLD" id="SFLDG01162">
    <property type="entry name" value="I"/>
    <property type="match status" value="1"/>
</dbReference>
<evidence type="ECO:0000256" key="2">
    <source>
        <dbReference type="ARBA" id="ARBA00022679"/>
    </source>
</evidence>
<gene>
    <name evidence="3" type="primary">bypB</name>
</gene>
<reference evidence="3" key="1">
    <citation type="journal article" date="2016" name="Fungal Genet. Biol.">
        <title>Biochemical and genetic basis of orsellinic acid biosynthesis and prenylation in a stereaceous basidiomycete.</title>
        <authorList>
            <person name="Braesel J."/>
            <person name="Fricke J."/>
            <person name="Schwenk D."/>
            <person name="Hoffmeister D."/>
        </authorList>
    </citation>
    <scope>NUCLEOTIDE SEQUENCE</scope>
    <source>
        <strain evidence="3">BY1</strain>
    </source>
</reference>
<dbReference type="InterPro" id="IPR017795">
    <property type="entry name" value="ABBA_NscD-like"/>
</dbReference>
<dbReference type="GO" id="GO:0009820">
    <property type="term" value="P:alkaloid metabolic process"/>
    <property type="evidence" value="ECO:0007669"/>
    <property type="project" value="InterPro"/>
</dbReference>
<dbReference type="SFLD" id="SFLDS00036">
    <property type="entry name" value="Aromatic_Prenyltransferase"/>
    <property type="match status" value="1"/>
</dbReference>
<protein>
    <submittedName>
        <fullName evidence="3">BypB</fullName>
    </submittedName>
</protein>
<organism evidence="3">
    <name type="scientific">Agaricomycetes sp</name>
    <dbReference type="NCBI Taxonomy" id="1709932"/>
    <lineage>
        <taxon>Eukaryota</taxon>
        <taxon>Fungi</taxon>
        <taxon>Dikarya</taxon>
        <taxon>Basidiomycota</taxon>
        <taxon>Agaricomycotina</taxon>
        <taxon>Agaricomycetes</taxon>
    </lineage>
</organism>
<name>A0A1L3MYY3_9AGAM</name>
<dbReference type="Pfam" id="PF11991">
    <property type="entry name" value="Trp_DMAT"/>
    <property type="match status" value="1"/>
</dbReference>
<dbReference type="GO" id="GO:0016765">
    <property type="term" value="F:transferase activity, transferring alkyl or aryl (other than methyl) groups"/>
    <property type="evidence" value="ECO:0007669"/>
    <property type="project" value="InterPro"/>
</dbReference>
<sequence>MNTLLKDPQFFPQISISTPVDSDWPGGVTYASVRKAVNSLLGCGFIHGPSSAYSVKQDDGLALYDILTEVLPPMSSRTAHLWTRVARPFAQMLHTSQMSLATQCTFLLFLYSRVLGFLGPEKQSDPPACLTLDGSPIEFSWIIPNKKTVKGKSNRNIRCVMEPFDPRGSGTPLKGTSVLKYLASYAGSLGGVVRCEWDGMFWVESAEKFFFPQHHHGDYVPDGCRFAVGFDFTTSGIITLKAYFVSFEHPYWIQSPETFKSLSPICMGAPDLSPLGTLAAQLNPVFAGSFKSFMDHVNSLNDGQRPVYEFTSMDCKSPGANRLKLYCRALARTNWSAVKEDFTLGGRICSTQMGEALPVFETLWKCIFPESYTSDQPLKESLTGAEDSDHPQNGLAYHYEFVPGDSKVYPKVYIPMRFYYASDLAGSRALEKFYNIVGIEGPEGGEQGPGWVEREVANAYNHRDLDKRSGCRTYISFGLRQGGWEVTSYFSPELFSPTEEKD</sequence>
<dbReference type="EMBL" id="KX832619">
    <property type="protein sequence ID" value="APH07541.1"/>
    <property type="molecule type" value="Genomic_DNA"/>
</dbReference>